<accession>A0A1P8WA48</accession>
<dbReference type="KEGG" id="fmr:Fuma_00504"/>
<dbReference type="InterPro" id="IPR019734">
    <property type="entry name" value="TPR_rpt"/>
</dbReference>
<organism evidence="4 5">
    <name type="scientific">Fuerstiella marisgermanici</name>
    <dbReference type="NCBI Taxonomy" id="1891926"/>
    <lineage>
        <taxon>Bacteria</taxon>
        <taxon>Pseudomonadati</taxon>
        <taxon>Planctomycetota</taxon>
        <taxon>Planctomycetia</taxon>
        <taxon>Planctomycetales</taxon>
        <taxon>Planctomycetaceae</taxon>
        <taxon>Fuerstiella</taxon>
    </lineage>
</organism>
<dbReference type="Pfam" id="PF13435">
    <property type="entry name" value="Cytochrome_C554"/>
    <property type="match status" value="2"/>
</dbReference>
<dbReference type="SMART" id="SM00028">
    <property type="entry name" value="TPR"/>
    <property type="match status" value="2"/>
</dbReference>
<dbReference type="PANTHER" id="PTHR35038:SF8">
    <property type="entry name" value="C-TYPE POLYHEME CYTOCHROME OMCC"/>
    <property type="match status" value="1"/>
</dbReference>
<dbReference type="Gene3D" id="1.25.40.10">
    <property type="entry name" value="Tetratricopeptide repeat domain"/>
    <property type="match status" value="1"/>
</dbReference>
<dbReference type="SUPFAM" id="SSF48452">
    <property type="entry name" value="TPR-like"/>
    <property type="match status" value="1"/>
</dbReference>
<sequence length="652" mass="72426">MPVRRHEINISPLAEARVKSSLHRNHRLQAVGLLSAVVIAAAFVAFRSVQKPDPPATHSADSSDASSHPGSGLTSNVPLPPIDPGPFSNASHSVAFVGSQVCATCHENEYASYLKTAHSRALAKVAPSAEPPDAEFIQQETGRTYSVYRKDGELRHREAIGVGDETLLLHDMPMKYVIGSGHYSRSYMAESHGFLLESPITWIASTNRWDMSPGYEHAGHAGFRRVTDFGCVVCHAGRVEPVQHNRFRLKIHEQSISCENCHGPGGQHVDYWKQPNSTSDGPDMTIVNFGQLTRQQSEMICSQCHLRGAATITVKDRSVSDYLPGMRLTDFRVDYRLKESGKAMKVTGHVEQMRLSACYQNSPEMSCTSCHDPHAPPTAGNRIDYFRNQCLNCHAEQGCALTETDRSKKDNNCVACHMPSSPTDIDHFAFTHHRVGIHDEAPPAPADDPIGDLVPITKIDHLPLQEQQRTLGLAYLEFAEKQPDDAAFDAYRSRSFQVLTELRRGGLQDVDLEEALARMHWETGRLPDAIQLAENAMAMTPDRIAERTNSLFVLAESHLRMGAIGKAVPHLEKLVRLRRVSEDWNLLAICRVQLGKPADAIAALEQSVEIDPYRIDTVQMLAELTQQHGTADDHQRWQKRLELLRQAAESPP</sequence>
<protein>
    <submittedName>
        <fullName evidence="4">Decaheme c-type cytochrome, DmsE family</fullName>
    </submittedName>
</protein>
<reference evidence="4 5" key="1">
    <citation type="journal article" date="2016" name="Front. Microbiol.">
        <title>Fuerstia marisgermanicae gen. nov., sp. nov., an Unusual Member of the Phylum Planctomycetes from the German Wadden Sea.</title>
        <authorList>
            <person name="Kohn T."/>
            <person name="Heuer A."/>
            <person name="Jogler M."/>
            <person name="Vollmers J."/>
            <person name="Boedeker C."/>
            <person name="Bunk B."/>
            <person name="Rast P."/>
            <person name="Borchert D."/>
            <person name="Glockner I."/>
            <person name="Freese H.M."/>
            <person name="Klenk H.P."/>
            <person name="Overmann J."/>
            <person name="Kaster A.K."/>
            <person name="Rohde M."/>
            <person name="Wiegand S."/>
            <person name="Jogler C."/>
        </authorList>
    </citation>
    <scope>NUCLEOTIDE SEQUENCE [LARGE SCALE GENOMIC DNA]</scope>
    <source>
        <strain evidence="4 5">NH11</strain>
    </source>
</reference>
<feature type="domain" description="Cytochrome c-552/4" evidence="3">
    <location>
        <begin position="228"/>
        <end position="263"/>
    </location>
</feature>
<evidence type="ECO:0000256" key="2">
    <source>
        <dbReference type="SAM" id="MobiDB-lite"/>
    </source>
</evidence>
<dbReference type="CDD" id="cd08168">
    <property type="entry name" value="Cytochrom_C3"/>
    <property type="match status" value="1"/>
</dbReference>
<dbReference type="SUPFAM" id="SSF48695">
    <property type="entry name" value="Multiheme cytochromes"/>
    <property type="match status" value="1"/>
</dbReference>
<keyword evidence="1" id="KW-0732">Signal</keyword>
<dbReference type="Pfam" id="PF12895">
    <property type="entry name" value="ANAPC3"/>
    <property type="match status" value="1"/>
</dbReference>
<dbReference type="EMBL" id="CP017641">
    <property type="protein sequence ID" value="APZ90920.1"/>
    <property type="molecule type" value="Genomic_DNA"/>
</dbReference>
<name>A0A1P8WA48_9PLAN</name>
<evidence type="ECO:0000259" key="3">
    <source>
        <dbReference type="Pfam" id="PF13435"/>
    </source>
</evidence>
<evidence type="ECO:0000313" key="5">
    <source>
        <dbReference type="Proteomes" id="UP000187735"/>
    </source>
</evidence>
<evidence type="ECO:0000256" key="1">
    <source>
        <dbReference type="ARBA" id="ARBA00022729"/>
    </source>
</evidence>
<dbReference type="InterPro" id="IPR036280">
    <property type="entry name" value="Multihaem_cyt_sf"/>
</dbReference>
<dbReference type="Proteomes" id="UP000187735">
    <property type="component" value="Chromosome"/>
</dbReference>
<dbReference type="InterPro" id="IPR051829">
    <property type="entry name" value="Multiheme_Cytochr_ET"/>
</dbReference>
<feature type="compositionally biased region" description="Low complexity" evidence="2">
    <location>
        <begin position="56"/>
        <end position="72"/>
    </location>
</feature>
<dbReference type="InterPro" id="IPR011990">
    <property type="entry name" value="TPR-like_helical_dom_sf"/>
</dbReference>
<evidence type="ECO:0000313" key="4">
    <source>
        <dbReference type="EMBL" id="APZ90920.1"/>
    </source>
</evidence>
<dbReference type="Gene3D" id="1.10.1130.10">
    <property type="entry name" value="Flavocytochrome C3, Chain A"/>
    <property type="match status" value="2"/>
</dbReference>
<keyword evidence="5" id="KW-1185">Reference proteome</keyword>
<proteinExistence type="predicted"/>
<gene>
    <name evidence="4" type="ORF">Fuma_00504</name>
</gene>
<dbReference type="STRING" id="1891926.Fuma_00504"/>
<dbReference type="AlphaFoldDB" id="A0A1P8WA48"/>
<dbReference type="PANTHER" id="PTHR35038">
    <property type="entry name" value="DISSIMILATORY SULFITE REDUCTASE SIRA"/>
    <property type="match status" value="1"/>
</dbReference>
<feature type="region of interest" description="Disordered" evidence="2">
    <location>
        <begin position="51"/>
        <end position="84"/>
    </location>
</feature>
<dbReference type="InterPro" id="IPR023155">
    <property type="entry name" value="Cyt_c-552/4"/>
</dbReference>
<feature type="domain" description="Cytochrome c-552/4" evidence="3">
    <location>
        <begin position="101"/>
        <end position="130"/>
    </location>
</feature>